<dbReference type="STRING" id="52689.AKG39_07435"/>
<protein>
    <submittedName>
        <fullName evidence="4">Membrane protein</fullName>
    </submittedName>
</protein>
<dbReference type="InterPro" id="IPR009825">
    <property type="entry name" value="ECF_substrate-spec-like"/>
</dbReference>
<comment type="caution">
    <text evidence="4">The sequence shown here is derived from an EMBL/GenBank/DDBJ whole genome shotgun (WGS) entry which is preliminary data.</text>
</comment>
<dbReference type="EMBL" id="LGYO01000017">
    <property type="protein sequence ID" value="KNZ42206.1"/>
    <property type="molecule type" value="Genomic_DNA"/>
</dbReference>
<accession>A0A0L6U110</accession>
<evidence type="ECO:0000256" key="1">
    <source>
        <dbReference type="ARBA" id="ARBA00022692"/>
    </source>
</evidence>
<evidence type="ECO:0000256" key="3">
    <source>
        <dbReference type="SAM" id="Phobius"/>
    </source>
</evidence>
<dbReference type="GO" id="GO:0016020">
    <property type="term" value="C:membrane"/>
    <property type="evidence" value="ECO:0007669"/>
    <property type="project" value="InterPro"/>
</dbReference>
<dbReference type="Proteomes" id="UP000036873">
    <property type="component" value="Unassembled WGS sequence"/>
</dbReference>
<dbReference type="PANTHER" id="PTHR37815:SF3">
    <property type="entry name" value="UPF0397 PROTEIN SPR0429"/>
    <property type="match status" value="1"/>
</dbReference>
<sequence>MTTQTKKITYCALMMALTFVMTTLIKIPIPNGYIHLGDGAVLLSAFILGPWGGLIAAAFGSAGADYFGGFGAYVLPTFIAKGTMAFIFGYCIQRFPQKNKLFFLFPAITMMVAIYYVSEIIMYGSVTGPLLDIPFNCLQGVVGVAALIVLSKPLERFRLEPLKISAKQ</sequence>
<evidence type="ECO:0000256" key="2">
    <source>
        <dbReference type="ARBA" id="ARBA00022989"/>
    </source>
</evidence>
<name>A0A0L6U110_9FIRM</name>
<gene>
    <name evidence="4" type="ORF">AKG39_07435</name>
</gene>
<dbReference type="Gene3D" id="1.10.1760.20">
    <property type="match status" value="1"/>
</dbReference>
<organism evidence="4 5">
    <name type="scientific">Acetobacterium bakii</name>
    <dbReference type="NCBI Taxonomy" id="52689"/>
    <lineage>
        <taxon>Bacteria</taxon>
        <taxon>Bacillati</taxon>
        <taxon>Bacillota</taxon>
        <taxon>Clostridia</taxon>
        <taxon>Eubacteriales</taxon>
        <taxon>Eubacteriaceae</taxon>
        <taxon>Acetobacterium</taxon>
    </lineage>
</organism>
<dbReference type="OrthoDB" id="411368at2"/>
<proteinExistence type="predicted"/>
<keyword evidence="1 3" id="KW-0812">Transmembrane</keyword>
<evidence type="ECO:0000313" key="4">
    <source>
        <dbReference type="EMBL" id="KNZ42206.1"/>
    </source>
</evidence>
<feature type="transmembrane region" description="Helical" evidence="3">
    <location>
        <begin position="41"/>
        <end position="64"/>
    </location>
</feature>
<dbReference type="AlphaFoldDB" id="A0A0L6U110"/>
<keyword evidence="5" id="KW-1185">Reference proteome</keyword>
<evidence type="ECO:0000313" key="5">
    <source>
        <dbReference type="Proteomes" id="UP000036873"/>
    </source>
</evidence>
<reference evidence="5" key="1">
    <citation type="submission" date="2015-07" db="EMBL/GenBank/DDBJ databases">
        <title>Draft genome sequence of Acetobacterium bakii DSM 8293, a potential psychrophilic chemical producer through syngas fermentation.</title>
        <authorList>
            <person name="Song Y."/>
            <person name="Hwang S."/>
            <person name="Cho B.-K."/>
        </authorList>
    </citation>
    <scope>NUCLEOTIDE SEQUENCE [LARGE SCALE GENOMIC DNA]</scope>
    <source>
        <strain evidence="5">DSM 8239</strain>
    </source>
</reference>
<keyword evidence="3" id="KW-0472">Membrane</keyword>
<dbReference type="RefSeq" id="WP_050739752.1">
    <property type="nucleotide sequence ID" value="NZ_LGYO01000017.1"/>
</dbReference>
<feature type="transmembrane region" description="Helical" evidence="3">
    <location>
        <begin position="12"/>
        <end position="29"/>
    </location>
</feature>
<feature type="transmembrane region" description="Helical" evidence="3">
    <location>
        <begin position="133"/>
        <end position="150"/>
    </location>
</feature>
<dbReference type="Pfam" id="PF07155">
    <property type="entry name" value="ECF-ribofla_trS"/>
    <property type="match status" value="1"/>
</dbReference>
<dbReference type="PANTHER" id="PTHR37815">
    <property type="entry name" value="UPF0397 PROTEIN BC_2624-RELATED"/>
    <property type="match status" value="1"/>
</dbReference>
<feature type="transmembrane region" description="Helical" evidence="3">
    <location>
        <begin position="101"/>
        <end position="121"/>
    </location>
</feature>
<feature type="transmembrane region" description="Helical" evidence="3">
    <location>
        <begin position="70"/>
        <end position="92"/>
    </location>
</feature>
<keyword evidence="2 3" id="KW-1133">Transmembrane helix</keyword>